<dbReference type="EMBL" id="FMCV01000051">
    <property type="protein sequence ID" value="SCF46582.1"/>
    <property type="molecule type" value="Genomic_DNA"/>
</dbReference>
<dbReference type="AlphaFoldDB" id="A0A1C5AMX1"/>
<sequence>MRARPGKYSDGNVNVTAYTIDTLWEMCSRGSLFMLHLCMDGYVVEDPEGVLSEILGSYARPTNFTNAIAELTAAARALTVEDAADHWDGLRKLGIYVARTVCYAVLADRGEPEFAPDVVAARLGVPSMQRALRLRLEPPLADDLHTLYSAVVDLVGDVPLAGTTLDSLAAELLYDSPYAATLMIQALAGGTDGFEYTALGAPPI</sequence>
<dbReference type="Proteomes" id="UP000198551">
    <property type="component" value="Unassembled WGS sequence"/>
</dbReference>
<gene>
    <name evidence="1" type="ORF">GA0070215_1514</name>
</gene>
<protein>
    <submittedName>
        <fullName evidence="1">Uncharacterized protein</fullName>
    </submittedName>
</protein>
<evidence type="ECO:0000313" key="1">
    <source>
        <dbReference type="EMBL" id="SCF46582.1"/>
    </source>
</evidence>
<evidence type="ECO:0000313" key="2">
    <source>
        <dbReference type="Proteomes" id="UP000198551"/>
    </source>
</evidence>
<accession>A0A1C5AMX1</accession>
<name>A0A1C5AMX1_9ACTN</name>
<organism evidence="1 2">
    <name type="scientific">Micromonospora marina</name>
    <dbReference type="NCBI Taxonomy" id="307120"/>
    <lineage>
        <taxon>Bacteria</taxon>
        <taxon>Bacillati</taxon>
        <taxon>Actinomycetota</taxon>
        <taxon>Actinomycetes</taxon>
        <taxon>Micromonosporales</taxon>
        <taxon>Micromonosporaceae</taxon>
        <taxon>Micromonospora</taxon>
    </lineage>
</organism>
<keyword evidence="2" id="KW-1185">Reference proteome</keyword>
<reference evidence="2" key="1">
    <citation type="submission" date="2016-06" db="EMBL/GenBank/DDBJ databases">
        <authorList>
            <person name="Varghese N."/>
        </authorList>
    </citation>
    <scope>NUCLEOTIDE SEQUENCE [LARGE SCALE GENOMIC DNA]</scope>
    <source>
        <strain evidence="2">DSM 45555</strain>
    </source>
</reference>
<proteinExistence type="predicted"/>